<feature type="region of interest" description="Disordered" evidence="1">
    <location>
        <begin position="1"/>
        <end position="25"/>
    </location>
</feature>
<feature type="compositionally biased region" description="Polar residues" evidence="1">
    <location>
        <begin position="1"/>
        <end position="12"/>
    </location>
</feature>
<feature type="compositionally biased region" description="Basic and acidic residues" evidence="1">
    <location>
        <begin position="81"/>
        <end position="92"/>
    </location>
</feature>
<name>A0A9N8D702_9STRA</name>
<accession>A0A9N8D702</accession>
<evidence type="ECO:0000256" key="1">
    <source>
        <dbReference type="SAM" id="MobiDB-lite"/>
    </source>
</evidence>
<feature type="compositionally biased region" description="Polar residues" evidence="1">
    <location>
        <begin position="105"/>
        <end position="118"/>
    </location>
</feature>
<organism evidence="2 3">
    <name type="scientific">Seminavis robusta</name>
    <dbReference type="NCBI Taxonomy" id="568900"/>
    <lineage>
        <taxon>Eukaryota</taxon>
        <taxon>Sar</taxon>
        <taxon>Stramenopiles</taxon>
        <taxon>Ochrophyta</taxon>
        <taxon>Bacillariophyta</taxon>
        <taxon>Bacillariophyceae</taxon>
        <taxon>Bacillariophycidae</taxon>
        <taxon>Naviculales</taxon>
        <taxon>Naviculaceae</taxon>
        <taxon>Seminavis</taxon>
    </lineage>
</organism>
<protein>
    <submittedName>
        <fullName evidence="2">Uncharacterized protein</fullName>
    </submittedName>
</protein>
<feature type="compositionally biased region" description="Basic and acidic residues" evidence="1">
    <location>
        <begin position="263"/>
        <end position="277"/>
    </location>
</feature>
<feature type="compositionally biased region" description="Low complexity" evidence="1">
    <location>
        <begin position="66"/>
        <end position="80"/>
    </location>
</feature>
<gene>
    <name evidence="2" type="ORF">SEMRO_17_G012250.1</name>
</gene>
<dbReference type="Proteomes" id="UP001153069">
    <property type="component" value="Unassembled WGS sequence"/>
</dbReference>
<proteinExistence type="predicted"/>
<evidence type="ECO:0000313" key="3">
    <source>
        <dbReference type="Proteomes" id="UP001153069"/>
    </source>
</evidence>
<feature type="region of interest" description="Disordered" evidence="1">
    <location>
        <begin position="256"/>
        <end position="277"/>
    </location>
</feature>
<comment type="caution">
    <text evidence="2">The sequence shown here is derived from an EMBL/GenBank/DDBJ whole genome shotgun (WGS) entry which is preliminary data.</text>
</comment>
<dbReference type="EMBL" id="CAICTM010000017">
    <property type="protein sequence ID" value="CAB9497274.1"/>
    <property type="molecule type" value="Genomic_DNA"/>
</dbReference>
<feature type="region of interest" description="Disordered" evidence="1">
    <location>
        <begin position="50"/>
        <end position="118"/>
    </location>
</feature>
<sequence length="383" mass="43561">MKRRTMVSTQETASVSPPPSIKKKPAKVFVAKSDFQQALQAIDNVMDSEKHGVLPKAGNTVEQEQSAFAETDASTETDTANVKDSEDREDNVTARTDQDEERDQGQAQDENNNNNPTVAFLTDVQNSLKQRLIQVVNPIPDEDYHEKARGPFIQLKINAENEAEQRQIAREKVMIAAQDEAQRKEEQRRAKYINNDYDDHELLDRDALKRARELREQVRTMAEQRQQQQAQILLRAIELAHRQVRLIAGDILVEEQQESASGNEKDDNQQAKREADNEARRKILRQMESSLLALSESFAETVDRSLPKNLKDLRDTIVTIDKSLQKKRQPQSQSQTELAIVSRDNEGMQDGEEADLPVIVEHNQASIDGYTPESMLAVFLSKY</sequence>
<keyword evidence="3" id="KW-1185">Reference proteome</keyword>
<dbReference type="AlphaFoldDB" id="A0A9N8D702"/>
<evidence type="ECO:0000313" key="2">
    <source>
        <dbReference type="EMBL" id="CAB9497274.1"/>
    </source>
</evidence>
<reference evidence="2" key="1">
    <citation type="submission" date="2020-06" db="EMBL/GenBank/DDBJ databases">
        <authorList>
            <consortium name="Plant Systems Biology data submission"/>
        </authorList>
    </citation>
    <scope>NUCLEOTIDE SEQUENCE</scope>
    <source>
        <strain evidence="2">D6</strain>
    </source>
</reference>